<organism evidence="9 10">
    <name type="scientific">Aspergillus granulosus</name>
    <dbReference type="NCBI Taxonomy" id="176169"/>
    <lineage>
        <taxon>Eukaryota</taxon>
        <taxon>Fungi</taxon>
        <taxon>Dikarya</taxon>
        <taxon>Ascomycota</taxon>
        <taxon>Pezizomycotina</taxon>
        <taxon>Eurotiomycetes</taxon>
        <taxon>Eurotiomycetidae</taxon>
        <taxon>Eurotiales</taxon>
        <taxon>Aspergillaceae</taxon>
        <taxon>Aspergillus</taxon>
        <taxon>Aspergillus subgen. Nidulantes</taxon>
    </lineage>
</organism>
<evidence type="ECO:0000313" key="9">
    <source>
        <dbReference type="EMBL" id="KAL2802740.1"/>
    </source>
</evidence>
<protein>
    <recommendedName>
        <fullName evidence="8">Zn(2)-C6 fungal-type domain-containing protein</fullName>
    </recommendedName>
</protein>
<keyword evidence="2" id="KW-0479">Metal-binding</keyword>
<dbReference type="InterPro" id="IPR036864">
    <property type="entry name" value="Zn2-C6_fun-type_DNA-bd_sf"/>
</dbReference>
<evidence type="ECO:0000313" key="10">
    <source>
        <dbReference type="Proteomes" id="UP001610334"/>
    </source>
</evidence>
<evidence type="ECO:0000256" key="5">
    <source>
        <dbReference type="ARBA" id="ARBA00023163"/>
    </source>
</evidence>
<evidence type="ECO:0000259" key="8">
    <source>
        <dbReference type="PROSITE" id="PS50048"/>
    </source>
</evidence>
<dbReference type="PROSITE" id="PS50048">
    <property type="entry name" value="ZN2_CY6_FUNGAL_2"/>
    <property type="match status" value="1"/>
</dbReference>
<feature type="compositionally biased region" description="Low complexity" evidence="7">
    <location>
        <begin position="509"/>
        <end position="519"/>
    </location>
</feature>
<keyword evidence="5" id="KW-0804">Transcription</keyword>
<dbReference type="EMBL" id="JBFXLT010000165">
    <property type="protein sequence ID" value="KAL2802740.1"/>
    <property type="molecule type" value="Genomic_DNA"/>
</dbReference>
<dbReference type="CDD" id="cd00067">
    <property type="entry name" value="GAL4"/>
    <property type="match status" value="1"/>
</dbReference>
<keyword evidence="10" id="KW-1185">Reference proteome</keyword>
<evidence type="ECO:0000256" key="2">
    <source>
        <dbReference type="ARBA" id="ARBA00022723"/>
    </source>
</evidence>
<dbReference type="Gene3D" id="4.10.240.10">
    <property type="entry name" value="Zn(2)-C6 fungal-type DNA-binding domain"/>
    <property type="match status" value="1"/>
</dbReference>
<keyword evidence="4" id="KW-0238">DNA-binding</keyword>
<dbReference type="InterPro" id="IPR050613">
    <property type="entry name" value="Sec_Metabolite_Reg"/>
</dbReference>
<dbReference type="Pfam" id="PF04082">
    <property type="entry name" value="Fungal_trans"/>
    <property type="match status" value="1"/>
</dbReference>
<feature type="region of interest" description="Disordered" evidence="7">
    <location>
        <begin position="509"/>
        <end position="536"/>
    </location>
</feature>
<dbReference type="InterPro" id="IPR007219">
    <property type="entry name" value="XnlR_reg_dom"/>
</dbReference>
<dbReference type="PROSITE" id="PS00463">
    <property type="entry name" value="ZN2_CY6_FUNGAL_1"/>
    <property type="match status" value="1"/>
</dbReference>
<feature type="compositionally biased region" description="Polar residues" evidence="7">
    <location>
        <begin position="100"/>
        <end position="115"/>
    </location>
</feature>
<dbReference type="Pfam" id="PF00172">
    <property type="entry name" value="Zn_clus"/>
    <property type="match status" value="1"/>
</dbReference>
<comment type="caution">
    <text evidence="9">The sequence shown here is derived from an EMBL/GenBank/DDBJ whole genome shotgun (WGS) entry which is preliminary data.</text>
</comment>
<evidence type="ECO:0000256" key="7">
    <source>
        <dbReference type="SAM" id="MobiDB-lite"/>
    </source>
</evidence>
<dbReference type="SUPFAM" id="SSF57701">
    <property type="entry name" value="Zn2/Cys6 DNA-binding domain"/>
    <property type="match status" value="1"/>
</dbReference>
<evidence type="ECO:0000256" key="3">
    <source>
        <dbReference type="ARBA" id="ARBA00023015"/>
    </source>
</evidence>
<dbReference type="CDD" id="cd12148">
    <property type="entry name" value="fungal_TF_MHR"/>
    <property type="match status" value="1"/>
</dbReference>
<sequence>MSEMSESASHKLCGHPKTVSASVPSSPCPFRSCLSCRSRKVKCDRGQPCTSCERSDAHCVYPPGPGRAPKQPRAARNSRLLDRISRLETIIRRLEEESDQPGQLSRRASNNTNPPVEQLGRLVVDDTRSYYISNVLWARLGDEIEELRDALDEPTSETEDGLTDDLDLTSESSIHAPVPRGLGTNAAILGFRSLASSLTPLHPPLSESVALLEVFKQNVAPLVRIFHMPTLLQLYWDAVASVDTVEKNTEALLFAIYYSAVISFHDDQCLAILGVMRSYALRTYRFAVEQALARANLLNTQNLTLLQAAVLFLTALRNEDNSRTIWSLTALVFHIAQAMGLHRDGAPFNLPPLEIELRRLLWWYICLLDNRSSEYHGCQRIVQDESTFDTRMPLNINDADLTADMRKSPAERDGTTEMTFCLIRCHAMRVMWKIGYIPASMPNAPHRSQAASLTLADREGLAQELQTQLETQYLRHYTSSDPFHHVAAAVTKLIIARTWLVVYYPQSQSQPSHTQSQPPTKDRALGDLPTPAIAAV</sequence>
<dbReference type="SMART" id="SM00906">
    <property type="entry name" value="Fungal_trans"/>
    <property type="match status" value="1"/>
</dbReference>
<keyword evidence="3" id="KW-0805">Transcription regulation</keyword>
<evidence type="ECO:0000256" key="4">
    <source>
        <dbReference type="ARBA" id="ARBA00023125"/>
    </source>
</evidence>
<comment type="subcellular location">
    <subcellularLocation>
        <location evidence="1">Nucleus</location>
    </subcellularLocation>
</comment>
<feature type="domain" description="Zn(2)-C6 fungal-type" evidence="8">
    <location>
        <begin position="32"/>
        <end position="61"/>
    </location>
</feature>
<dbReference type="Proteomes" id="UP001610334">
    <property type="component" value="Unassembled WGS sequence"/>
</dbReference>
<dbReference type="SMART" id="SM00066">
    <property type="entry name" value="GAL4"/>
    <property type="match status" value="1"/>
</dbReference>
<reference evidence="9 10" key="1">
    <citation type="submission" date="2024-07" db="EMBL/GenBank/DDBJ databases">
        <title>Section-level genome sequencing and comparative genomics of Aspergillus sections Usti and Cavernicolus.</title>
        <authorList>
            <consortium name="Lawrence Berkeley National Laboratory"/>
            <person name="Nybo J.L."/>
            <person name="Vesth T.C."/>
            <person name="Theobald S."/>
            <person name="Frisvad J.C."/>
            <person name="Larsen T.O."/>
            <person name="Kjaerboelling I."/>
            <person name="Rothschild-Mancinelli K."/>
            <person name="Lyhne E.K."/>
            <person name="Kogle M.E."/>
            <person name="Barry K."/>
            <person name="Clum A."/>
            <person name="Na H."/>
            <person name="Ledsgaard L."/>
            <person name="Lin J."/>
            <person name="Lipzen A."/>
            <person name="Kuo A."/>
            <person name="Riley R."/>
            <person name="Mondo S."/>
            <person name="Labutti K."/>
            <person name="Haridas S."/>
            <person name="Pangalinan J."/>
            <person name="Salamov A.A."/>
            <person name="Simmons B.A."/>
            <person name="Magnuson J.K."/>
            <person name="Chen J."/>
            <person name="Drula E."/>
            <person name="Henrissat B."/>
            <person name="Wiebenga A."/>
            <person name="Lubbers R.J."/>
            <person name="Gomes A.C."/>
            <person name="Makela M.R."/>
            <person name="Stajich J."/>
            <person name="Grigoriev I.V."/>
            <person name="Mortensen U.H."/>
            <person name="De Vries R.P."/>
            <person name="Baker S.E."/>
            <person name="Andersen M.R."/>
        </authorList>
    </citation>
    <scope>NUCLEOTIDE SEQUENCE [LARGE SCALE GENOMIC DNA]</scope>
    <source>
        <strain evidence="9 10">CBS 588.65</strain>
    </source>
</reference>
<feature type="region of interest" description="Disordered" evidence="7">
    <location>
        <begin position="94"/>
        <end position="117"/>
    </location>
</feature>
<gene>
    <name evidence="9" type="ORF">BJX63DRAFT_440629</name>
</gene>
<dbReference type="PANTHER" id="PTHR31001">
    <property type="entry name" value="UNCHARACTERIZED TRANSCRIPTIONAL REGULATORY PROTEIN"/>
    <property type="match status" value="1"/>
</dbReference>
<dbReference type="PANTHER" id="PTHR31001:SF57">
    <property type="entry name" value="ZN(II)2CYS6 TRANSCRIPTION FACTOR (EUROFUNG)"/>
    <property type="match status" value="1"/>
</dbReference>
<proteinExistence type="predicted"/>
<dbReference type="InterPro" id="IPR001138">
    <property type="entry name" value="Zn2Cys6_DnaBD"/>
</dbReference>
<evidence type="ECO:0000256" key="6">
    <source>
        <dbReference type="ARBA" id="ARBA00023242"/>
    </source>
</evidence>
<keyword evidence="6" id="KW-0539">Nucleus</keyword>
<evidence type="ECO:0000256" key="1">
    <source>
        <dbReference type="ARBA" id="ARBA00004123"/>
    </source>
</evidence>
<accession>A0ABR4GW76</accession>
<name>A0ABR4GW76_9EURO</name>